<feature type="non-terminal residue" evidence="1">
    <location>
        <position position="1"/>
    </location>
</feature>
<evidence type="ECO:0000313" key="1">
    <source>
        <dbReference type="EMBL" id="CAA9412126.1"/>
    </source>
</evidence>
<dbReference type="GO" id="GO:0005840">
    <property type="term" value="C:ribosome"/>
    <property type="evidence" value="ECO:0007669"/>
    <property type="project" value="UniProtKB-KW"/>
</dbReference>
<proteinExistence type="predicted"/>
<dbReference type="AlphaFoldDB" id="A0A6J4PGE2"/>
<dbReference type="EMBL" id="CADCUZ010000056">
    <property type="protein sequence ID" value="CAA9412126.1"/>
    <property type="molecule type" value="Genomic_DNA"/>
</dbReference>
<keyword evidence="1" id="KW-0687">Ribonucleoprotein</keyword>
<reference evidence="1" key="1">
    <citation type="submission" date="2020-02" db="EMBL/GenBank/DDBJ databases">
        <authorList>
            <person name="Meier V. D."/>
        </authorList>
    </citation>
    <scope>NUCLEOTIDE SEQUENCE</scope>
    <source>
        <strain evidence="1">AVDCRST_MAG55</strain>
    </source>
</reference>
<protein>
    <submittedName>
        <fullName evidence="1">SSU ribosomal protein S10p (S20e)</fullName>
    </submittedName>
</protein>
<keyword evidence="1" id="KW-0689">Ribosomal protein</keyword>
<sequence length="37" mass="3871">AHPQASHRHPAAHAAHGRFAAAAGLAVGREYRDQGDL</sequence>
<feature type="non-terminal residue" evidence="1">
    <location>
        <position position="37"/>
    </location>
</feature>
<organism evidence="1">
    <name type="scientific">uncultured Rubrobacteraceae bacterium</name>
    <dbReference type="NCBI Taxonomy" id="349277"/>
    <lineage>
        <taxon>Bacteria</taxon>
        <taxon>Bacillati</taxon>
        <taxon>Actinomycetota</taxon>
        <taxon>Rubrobacteria</taxon>
        <taxon>Rubrobacterales</taxon>
        <taxon>Rubrobacteraceae</taxon>
        <taxon>environmental samples</taxon>
    </lineage>
</organism>
<name>A0A6J4PGE2_9ACTN</name>
<accession>A0A6J4PGE2</accession>
<gene>
    <name evidence="1" type="ORF">AVDCRST_MAG55-1379</name>
</gene>